<gene>
    <name evidence="2" type="ORF">PGT21_026292</name>
</gene>
<dbReference type="AlphaFoldDB" id="A0A5B0NB46"/>
<comment type="caution">
    <text evidence="2">The sequence shown here is derived from an EMBL/GenBank/DDBJ whole genome shotgun (WGS) entry which is preliminary data.</text>
</comment>
<accession>A0A5B0NB46</accession>
<sequence>MHCQWTTYLALVPFFLQVSLVQSDDIPCKICPKYCPKGTIPGILEPTKAQCQYTCGVLRGHSGCMKNILCDQYECKRCGWAALKATSACSDSHPIPPIYYYKSGDNQYTYIKRDYESGS</sequence>
<reference evidence="2 3" key="1">
    <citation type="submission" date="2019-05" db="EMBL/GenBank/DDBJ databases">
        <title>Emergence of the Ug99 lineage of the wheat stem rust pathogen through somatic hybridization.</title>
        <authorList>
            <person name="Li F."/>
            <person name="Upadhyaya N.M."/>
            <person name="Sperschneider J."/>
            <person name="Matny O."/>
            <person name="Nguyen-Phuc H."/>
            <person name="Mago R."/>
            <person name="Raley C."/>
            <person name="Miller M.E."/>
            <person name="Silverstein K.A.T."/>
            <person name="Henningsen E."/>
            <person name="Hirsch C.D."/>
            <person name="Visser B."/>
            <person name="Pretorius Z.A."/>
            <person name="Steffenson B.J."/>
            <person name="Schwessinger B."/>
            <person name="Dodds P.N."/>
            <person name="Figueroa M."/>
        </authorList>
    </citation>
    <scope>NUCLEOTIDE SEQUENCE [LARGE SCALE GENOMIC DNA]</scope>
    <source>
        <strain evidence="2">21-0</strain>
    </source>
</reference>
<name>A0A5B0NB46_PUCGR</name>
<evidence type="ECO:0000256" key="1">
    <source>
        <dbReference type="SAM" id="SignalP"/>
    </source>
</evidence>
<feature type="signal peptide" evidence="1">
    <location>
        <begin position="1"/>
        <end position="23"/>
    </location>
</feature>
<organism evidence="2 3">
    <name type="scientific">Puccinia graminis f. sp. tritici</name>
    <dbReference type="NCBI Taxonomy" id="56615"/>
    <lineage>
        <taxon>Eukaryota</taxon>
        <taxon>Fungi</taxon>
        <taxon>Dikarya</taxon>
        <taxon>Basidiomycota</taxon>
        <taxon>Pucciniomycotina</taxon>
        <taxon>Pucciniomycetes</taxon>
        <taxon>Pucciniales</taxon>
        <taxon>Pucciniaceae</taxon>
        <taxon>Puccinia</taxon>
    </lineage>
</organism>
<keyword evidence="1" id="KW-0732">Signal</keyword>
<protein>
    <recommendedName>
        <fullName evidence="4">TNFR-Cys domain-containing protein</fullName>
    </recommendedName>
</protein>
<evidence type="ECO:0000313" key="2">
    <source>
        <dbReference type="EMBL" id="KAA1085976.1"/>
    </source>
</evidence>
<feature type="chain" id="PRO_5022965916" description="TNFR-Cys domain-containing protein" evidence="1">
    <location>
        <begin position="24"/>
        <end position="119"/>
    </location>
</feature>
<evidence type="ECO:0000313" key="3">
    <source>
        <dbReference type="Proteomes" id="UP000324748"/>
    </source>
</evidence>
<dbReference type="Proteomes" id="UP000324748">
    <property type="component" value="Unassembled WGS sequence"/>
</dbReference>
<proteinExistence type="predicted"/>
<keyword evidence="3" id="KW-1185">Reference proteome</keyword>
<dbReference type="EMBL" id="VSWC01000106">
    <property type="protein sequence ID" value="KAA1085976.1"/>
    <property type="molecule type" value="Genomic_DNA"/>
</dbReference>
<evidence type="ECO:0008006" key="4">
    <source>
        <dbReference type="Google" id="ProtNLM"/>
    </source>
</evidence>